<keyword evidence="9" id="KW-0229">DNA integration</keyword>
<evidence type="ECO:0000256" key="5">
    <source>
        <dbReference type="ARBA" id="ARBA00022759"/>
    </source>
</evidence>
<keyword evidence="8" id="KW-0694">RNA-binding</keyword>
<dbReference type="SUPFAM" id="SSF53098">
    <property type="entry name" value="Ribonuclease H-like"/>
    <property type="match status" value="1"/>
</dbReference>
<evidence type="ECO:0000256" key="6">
    <source>
        <dbReference type="ARBA" id="ARBA00022801"/>
    </source>
</evidence>
<evidence type="ECO:0000256" key="9">
    <source>
        <dbReference type="ARBA" id="ARBA00022908"/>
    </source>
</evidence>
<dbReference type="OrthoDB" id="3243429at2759"/>
<dbReference type="InterPro" id="IPR012337">
    <property type="entry name" value="RNaseH-like_sf"/>
</dbReference>
<comment type="catalytic activity">
    <reaction evidence="14">
        <text>DNA(n) + a 2'-deoxyribonucleoside 5'-triphosphate = DNA(n+1) + diphosphate</text>
        <dbReference type="Rhea" id="RHEA:22508"/>
        <dbReference type="Rhea" id="RHEA-COMP:17339"/>
        <dbReference type="Rhea" id="RHEA-COMP:17340"/>
        <dbReference type="ChEBI" id="CHEBI:33019"/>
        <dbReference type="ChEBI" id="CHEBI:61560"/>
        <dbReference type="ChEBI" id="CHEBI:173112"/>
        <dbReference type="EC" id="2.7.7.7"/>
    </reaction>
</comment>
<dbReference type="PANTHER" id="PTHR42648">
    <property type="entry name" value="TRANSPOSASE, PUTATIVE-RELATED"/>
    <property type="match status" value="1"/>
</dbReference>
<proteinExistence type="predicted"/>
<dbReference type="PANTHER" id="PTHR42648:SF11">
    <property type="entry name" value="TRANSPOSON TY4-P GAG-POL POLYPROTEIN"/>
    <property type="match status" value="1"/>
</dbReference>
<dbReference type="GO" id="GO:0003964">
    <property type="term" value="F:RNA-directed DNA polymerase activity"/>
    <property type="evidence" value="ECO:0007669"/>
    <property type="project" value="UniProtKB-KW"/>
</dbReference>
<keyword evidence="3" id="KW-0540">Nuclease</keyword>
<dbReference type="GO" id="GO:0046872">
    <property type="term" value="F:metal ion binding"/>
    <property type="evidence" value="ECO:0007669"/>
    <property type="project" value="UniProtKB-KW"/>
</dbReference>
<dbReference type="GO" id="GO:0006310">
    <property type="term" value="P:DNA recombination"/>
    <property type="evidence" value="ECO:0007669"/>
    <property type="project" value="UniProtKB-KW"/>
</dbReference>
<keyword evidence="11" id="KW-0808">Transferase</keyword>
<evidence type="ECO:0000256" key="10">
    <source>
        <dbReference type="ARBA" id="ARBA00022918"/>
    </source>
</evidence>
<evidence type="ECO:0000313" key="16">
    <source>
        <dbReference type="EMBL" id="MBW0486514.1"/>
    </source>
</evidence>
<dbReference type="GO" id="GO:0016787">
    <property type="term" value="F:hydrolase activity"/>
    <property type="evidence" value="ECO:0007669"/>
    <property type="project" value="UniProtKB-KW"/>
</dbReference>
<evidence type="ECO:0000256" key="8">
    <source>
        <dbReference type="ARBA" id="ARBA00022884"/>
    </source>
</evidence>
<keyword evidence="7" id="KW-0460">Magnesium</keyword>
<keyword evidence="5" id="KW-0255">Endonuclease</keyword>
<keyword evidence="10" id="KW-0695">RNA-directed DNA polymerase</keyword>
<dbReference type="InterPro" id="IPR039537">
    <property type="entry name" value="Retrotran_Ty1/copia-like"/>
</dbReference>
<gene>
    <name evidence="16" type="ORF">O181_026229</name>
</gene>
<accession>A0A9Q3CM01</accession>
<dbReference type="GO" id="GO:0003723">
    <property type="term" value="F:RNA binding"/>
    <property type="evidence" value="ECO:0007669"/>
    <property type="project" value="UniProtKB-KW"/>
</dbReference>
<reference evidence="16" key="1">
    <citation type="submission" date="2021-03" db="EMBL/GenBank/DDBJ databases">
        <title>Draft genome sequence of rust myrtle Austropuccinia psidii MF-1, a brazilian biotype.</title>
        <authorList>
            <person name="Quecine M.C."/>
            <person name="Pachon D.M.R."/>
            <person name="Bonatelli M.L."/>
            <person name="Correr F.H."/>
            <person name="Franceschini L.M."/>
            <person name="Leite T.F."/>
            <person name="Margarido G.R.A."/>
            <person name="Almeida C.A."/>
            <person name="Ferrarezi J.A."/>
            <person name="Labate C.A."/>
        </authorList>
    </citation>
    <scope>NUCLEOTIDE SEQUENCE</scope>
    <source>
        <strain evidence="16">MF-1</strain>
    </source>
</reference>
<dbReference type="InterPro" id="IPR001584">
    <property type="entry name" value="Integrase_cat-core"/>
</dbReference>
<evidence type="ECO:0000256" key="3">
    <source>
        <dbReference type="ARBA" id="ARBA00022722"/>
    </source>
</evidence>
<feature type="domain" description="Integrase catalytic" evidence="15">
    <location>
        <begin position="1"/>
        <end position="152"/>
    </location>
</feature>
<dbReference type="EMBL" id="AVOT02008691">
    <property type="protein sequence ID" value="MBW0486514.1"/>
    <property type="molecule type" value="Genomic_DNA"/>
</dbReference>
<dbReference type="Gene3D" id="3.30.420.10">
    <property type="entry name" value="Ribonuclease H-like superfamily/Ribonuclease H"/>
    <property type="match status" value="1"/>
</dbReference>
<keyword evidence="1" id="KW-0815">Transposition</keyword>
<evidence type="ECO:0000256" key="7">
    <source>
        <dbReference type="ARBA" id="ARBA00022842"/>
    </source>
</evidence>
<evidence type="ECO:0000256" key="2">
    <source>
        <dbReference type="ARBA" id="ARBA00022695"/>
    </source>
</evidence>
<comment type="catalytic activity">
    <reaction evidence="13">
        <text>DNA(n) + a 2'-deoxyribonucleoside 5'-triphosphate = DNA(n+1) + diphosphate</text>
        <dbReference type="Rhea" id="RHEA:22508"/>
        <dbReference type="Rhea" id="RHEA-COMP:17339"/>
        <dbReference type="Rhea" id="RHEA-COMP:17340"/>
        <dbReference type="ChEBI" id="CHEBI:33019"/>
        <dbReference type="ChEBI" id="CHEBI:61560"/>
        <dbReference type="ChEBI" id="CHEBI:173112"/>
        <dbReference type="EC" id="2.7.7.49"/>
    </reaction>
</comment>
<dbReference type="AlphaFoldDB" id="A0A9Q3CM01"/>
<keyword evidence="12" id="KW-0233">DNA recombination</keyword>
<evidence type="ECO:0000256" key="1">
    <source>
        <dbReference type="ARBA" id="ARBA00022578"/>
    </source>
</evidence>
<dbReference type="GO" id="GO:0015074">
    <property type="term" value="P:DNA integration"/>
    <property type="evidence" value="ECO:0007669"/>
    <property type="project" value="UniProtKB-KW"/>
</dbReference>
<keyword evidence="4" id="KW-0479">Metal-binding</keyword>
<sequence>MGTLPSSLDHKKYVLTIQDCFSRLTVAIPLLDKAGAKIELQRWILQFMKTTGHKVKAVRTDNGSELKNIIFEKFLKTQGIIHEYSIKYEHHQDGKIDRTNQTISEMARTSLNEANLPIMLWPWAYRHSVWIFNSTLHANLVKTPYETVGKRKPSLDMLRVFGSKAFLYNHNFRKDISN</sequence>
<evidence type="ECO:0000256" key="4">
    <source>
        <dbReference type="ARBA" id="ARBA00022723"/>
    </source>
</evidence>
<protein>
    <recommendedName>
        <fullName evidence="15">Integrase catalytic domain-containing protein</fullName>
    </recommendedName>
</protein>
<comment type="caution">
    <text evidence="16">The sequence shown here is derived from an EMBL/GenBank/DDBJ whole genome shotgun (WGS) entry which is preliminary data.</text>
</comment>
<dbReference type="GO" id="GO:0005634">
    <property type="term" value="C:nucleus"/>
    <property type="evidence" value="ECO:0007669"/>
    <property type="project" value="UniProtKB-ARBA"/>
</dbReference>
<dbReference type="GO" id="GO:0003887">
    <property type="term" value="F:DNA-directed DNA polymerase activity"/>
    <property type="evidence" value="ECO:0007669"/>
    <property type="project" value="UniProtKB-KW"/>
</dbReference>
<dbReference type="GO" id="GO:0004519">
    <property type="term" value="F:endonuclease activity"/>
    <property type="evidence" value="ECO:0007669"/>
    <property type="project" value="UniProtKB-KW"/>
</dbReference>
<evidence type="ECO:0000256" key="11">
    <source>
        <dbReference type="ARBA" id="ARBA00022932"/>
    </source>
</evidence>
<dbReference type="Pfam" id="PF00665">
    <property type="entry name" value="rve"/>
    <property type="match status" value="1"/>
</dbReference>
<evidence type="ECO:0000256" key="13">
    <source>
        <dbReference type="ARBA" id="ARBA00048173"/>
    </source>
</evidence>
<dbReference type="PROSITE" id="PS50994">
    <property type="entry name" value="INTEGRASE"/>
    <property type="match status" value="1"/>
</dbReference>
<dbReference type="InterPro" id="IPR036397">
    <property type="entry name" value="RNaseH_sf"/>
</dbReference>
<dbReference type="Proteomes" id="UP000765509">
    <property type="component" value="Unassembled WGS sequence"/>
</dbReference>
<keyword evidence="17" id="KW-1185">Reference proteome</keyword>
<evidence type="ECO:0000259" key="15">
    <source>
        <dbReference type="PROSITE" id="PS50994"/>
    </source>
</evidence>
<evidence type="ECO:0000313" key="17">
    <source>
        <dbReference type="Proteomes" id="UP000765509"/>
    </source>
</evidence>
<dbReference type="GO" id="GO:0032196">
    <property type="term" value="P:transposition"/>
    <property type="evidence" value="ECO:0007669"/>
    <property type="project" value="UniProtKB-KW"/>
</dbReference>
<evidence type="ECO:0000256" key="12">
    <source>
        <dbReference type="ARBA" id="ARBA00023172"/>
    </source>
</evidence>
<evidence type="ECO:0000256" key="14">
    <source>
        <dbReference type="ARBA" id="ARBA00049244"/>
    </source>
</evidence>
<keyword evidence="2" id="KW-0548">Nucleotidyltransferase</keyword>
<name>A0A9Q3CM01_9BASI</name>
<keyword evidence="6" id="KW-0378">Hydrolase</keyword>
<keyword evidence="11" id="KW-0239">DNA-directed DNA polymerase</keyword>
<organism evidence="16 17">
    <name type="scientific">Austropuccinia psidii MF-1</name>
    <dbReference type="NCBI Taxonomy" id="1389203"/>
    <lineage>
        <taxon>Eukaryota</taxon>
        <taxon>Fungi</taxon>
        <taxon>Dikarya</taxon>
        <taxon>Basidiomycota</taxon>
        <taxon>Pucciniomycotina</taxon>
        <taxon>Pucciniomycetes</taxon>
        <taxon>Pucciniales</taxon>
        <taxon>Sphaerophragmiaceae</taxon>
        <taxon>Austropuccinia</taxon>
    </lineage>
</organism>